<dbReference type="Pfam" id="PF00415">
    <property type="entry name" value="RCC1"/>
    <property type="match status" value="2"/>
</dbReference>
<dbReference type="InterPro" id="IPR036770">
    <property type="entry name" value="Ankyrin_rpt-contain_sf"/>
</dbReference>
<dbReference type="PANTHER" id="PTHR22872:SF2">
    <property type="entry name" value="INHIBITOR OF BRUTON TYROSINE KINASE"/>
    <property type="match status" value="1"/>
</dbReference>
<evidence type="ECO:0000313" key="6">
    <source>
        <dbReference type="EnsemblMetazoa" id="GAUT047765-PA"/>
    </source>
</evidence>
<dbReference type="PANTHER" id="PTHR22872">
    <property type="entry name" value="BTK-BINDING PROTEIN-RELATED"/>
    <property type="match status" value="1"/>
</dbReference>
<accession>A0A1A9VU79</accession>
<evidence type="ECO:0000256" key="3">
    <source>
        <dbReference type="PROSITE-ProRule" id="PRU00235"/>
    </source>
</evidence>
<reference evidence="6" key="1">
    <citation type="submission" date="2020-05" db="UniProtKB">
        <authorList>
            <consortium name="EnsemblMetazoa"/>
        </authorList>
    </citation>
    <scope>IDENTIFICATION</scope>
    <source>
        <strain evidence="6">TTRI</strain>
    </source>
</reference>
<dbReference type="SUPFAM" id="SSF48403">
    <property type="entry name" value="Ankyrin repeat"/>
    <property type="match status" value="1"/>
</dbReference>
<dbReference type="STRING" id="7395.A0A1A9VU79"/>
<organism evidence="6 7">
    <name type="scientific">Glossina austeni</name>
    <name type="common">Savannah tsetse fly</name>
    <dbReference type="NCBI Taxonomy" id="7395"/>
    <lineage>
        <taxon>Eukaryota</taxon>
        <taxon>Metazoa</taxon>
        <taxon>Ecdysozoa</taxon>
        <taxon>Arthropoda</taxon>
        <taxon>Hexapoda</taxon>
        <taxon>Insecta</taxon>
        <taxon>Pterygota</taxon>
        <taxon>Neoptera</taxon>
        <taxon>Endopterygota</taxon>
        <taxon>Diptera</taxon>
        <taxon>Brachycera</taxon>
        <taxon>Muscomorpha</taxon>
        <taxon>Hippoboscoidea</taxon>
        <taxon>Glossinidae</taxon>
        <taxon>Glossina</taxon>
    </lineage>
</organism>
<dbReference type="PROSITE" id="PS50297">
    <property type="entry name" value="ANK_REP_REGION"/>
    <property type="match status" value="1"/>
</dbReference>
<dbReference type="Gene3D" id="2.130.10.30">
    <property type="entry name" value="Regulator of chromosome condensation 1/beta-lactamase-inhibitor protein II"/>
    <property type="match status" value="1"/>
</dbReference>
<feature type="repeat" description="ANK" evidence="2">
    <location>
        <begin position="90"/>
        <end position="122"/>
    </location>
</feature>
<feature type="compositionally biased region" description="Polar residues" evidence="4">
    <location>
        <begin position="1092"/>
        <end position="1101"/>
    </location>
</feature>
<dbReference type="Gene3D" id="1.25.40.20">
    <property type="entry name" value="Ankyrin repeat-containing domain"/>
    <property type="match status" value="1"/>
</dbReference>
<dbReference type="PROSITE" id="PS50088">
    <property type="entry name" value="ANK_REPEAT"/>
    <property type="match status" value="2"/>
</dbReference>
<evidence type="ECO:0000256" key="2">
    <source>
        <dbReference type="PROSITE-ProRule" id="PRU00023"/>
    </source>
</evidence>
<dbReference type="InterPro" id="IPR000210">
    <property type="entry name" value="BTB/POZ_dom"/>
</dbReference>
<dbReference type="InterPro" id="IPR009091">
    <property type="entry name" value="RCC1/BLIP-II"/>
</dbReference>
<dbReference type="InterPro" id="IPR000408">
    <property type="entry name" value="Reg_chr_condens"/>
</dbReference>
<dbReference type="Pfam" id="PF00651">
    <property type="entry name" value="BTB"/>
    <property type="match status" value="2"/>
</dbReference>
<feature type="domain" description="BTB" evidence="5">
    <location>
        <begin position="700"/>
        <end position="759"/>
    </location>
</feature>
<dbReference type="InterPro" id="IPR011333">
    <property type="entry name" value="SKP1/BTB/POZ_sf"/>
</dbReference>
<name>A0A1A9VU79_GLOAU</name>
<dbReference type="InterPro" id="IPR002110">
    <property type="entry name" value="Ankyrin_rpt"/>
</dbReference>
<feature type="repeat" description="RCC1" evidence="3">
    <location>
        <begin position="146"/>
        <end position="200"/>
    </location>
</feature>
<dbReference type="AlphaFoldDB" id="A0A1A9VU79"/>
<dbReference type="PROSITE" id="PS50012">
    <property type="entry name" value="RCC1_3"/>
    <property type="match status" value="2"/>
</dbReference>
<evidence type="ECO:0000313" key="7">
    <source>
        <dbReference type="Proteomes" id="UP000078200"/>
    </source>
</evidence>
<feature type="repeat" description="RCC1" evidence="3">
    <location>
        <begin position="201"/>
        <end position="255"/>
    </location>
</feature>
<dbReference type="SUPFAM" id="SSF54695">
    <property type="entry name" value="POZ domain"/>
    <property type="match status" value="2"/>
</dbReference>
<keyword evidence="7" id="KW-1185">Reference proteome</keyword>
<protein>
    <recommendedName>
        <fullName evidence="5">BTB domain-containing protein</fullName>
    </recommendedName>
</protein>
<dbReference type="Pfam" id="PF12796">
    <property type="entry name" value="Ank_2"/>
    <property type="match status" value="1"/>
</dbReference>
<dbReference type="InterPro" id="IPR051625">
    <property type="entry name" value="Signaling_Regulatory_Domain"/>
</dbReference>
<dbReference type="EnsemblMetazoa" id="GAUT047765-RA">
    <property type="protein sequence ID" value="GAUT047765-PA"/>
    <property type="gene ID" value="GAUT047765"/>
</dbReference>
<sequence length="1210" mass="139338">MFDIKSYEYDCTSKCHFRLHGNQITMALTKRSIEDEKLAAYVAKTCCNFADIVDDLGRSAVHIAASVDRYTILEWLLNQGSIISGRDFESGSTPLHRAIFYGCIDCAVLLLRYGASWESLDVDTRSPLQQVCHLADFSCSENIHCNELLVWGSNKNYNLGVNNDQGTEPLPQMLEYFRKEHICLTSVALGAYHSLFLDKKGKVYAVGHGKGGRLGIGNENSLTTPKKVKLSLKNSNEEVICISTSRKHSLILTNCSLVFACGLNDEQQLGVKDAGNNLSTFKEVITLRDNSVKGLLKVIACDSHSLAYSLHSLYAWGTNVGQMGFDANTKIIPLPKMMKLPAKTNIHLVEANNAATVVLTEDNLILLFHNYKMKTIKAPNYESLKSISVIQGDRGSVSALKLLLLTQTNVVFLWYQLTQNFYRCTFSNFRLSQIDKILYKANQVLIISQGNVYKGKCQQVPMPSYYNEDIVRNLKDLSNIWNRNDHRSAEMSREFMIRIDLQPVANIDRVVDIFCDDDFASFAVLQESHMKYFKLPTLKQEEYTFKKLYNDMNEYDSVHDVVFHVDGDKFPAHKFIIYARAPGLKAIISKNESKEIYLNFPQLTAKMFEIIMKFAYNNYMPSREVLMLDLEDIQNSLNPNERPDNLTDTLALFINFVELFQLNNFAKYLKSFNKDEYFGADLKSKYRFNRLRRTDFPELRDISIVCENRREILAHKCVLVARLQFFEMMFTHTWAEQNTIQLNTVPYEYMEAIIDFLYSLDAEHFRREQYRESFLHNMIVFCDQYFIENLREVCEILLLEKISIRKCGEMLDFACMYNCNVLKRGCMDFICQNMSRVLLQKSLHNCEPTSLKWINRHYRNMFKQIFDYRVITPDSEAIDEACLLSFVQDFQVDLNYRMDGEERSVTQMLLEQKSKDKQCKQTARQYEREAISTMMKSLHLNESAMESEKGSVKKVEVNVRTLSNDSVNWMKVADKKELKKKSILEQTLNANEILKQEDKPESGFVKFQTDSNNDSIFSSCNTPEKSLNSSKIYNIDFAVLATSPREKLSQKQRKRLSSESVQNSSCSWRSTDQQIESKPITAVAQPNAWGTMPQSPSTSISEGKETMKSPPATGSLTDPTSFANMARVNSKLNEATNSFSQILIEEKRQREYYERTRHKSLVLTQIEEQAIAELRDFYNVGNLKDEIITIQRKPQPTPPTNFATWKRDFK</sequence>
<feature type="repeat" description="ANK" evidence="2">
    <location>
        <begin position="56"/>
        <end position="88"/>
    </location>
</feature>
<dbReference type="Gene3D" id="3.30.710.10">
    <property type="entry name" value="Potassium Channel Kv1.1, Chain A"/>
    <property type="match status" value="2"/>
</dbReference>
<evidence type="ECO:0000256" key="4">
    <source>
        <dbReference type="SAM" id="MobiDB-lite"/>
    </source>
</evidence>
<dbReference type="PROSITE" id="PS50097">
    <property type="entry name" value="BTB"/>
    <property type="match status" value="2"/>
</dbReference>
<dbReference type="Proteomes" id="UP000078200">
    <property type="component" value="Unassembled WGS sequence"/>
</dbReference>
<proteinExistence type="predicted"/>
<dbReference type="VEuPathDB" id="VectorBase:GAUT047765"/>
<dbReference type="SMART" id="SM00225">
    <property type="entry name" value="BTB"/>
    <property type="match status" value="2"/>
</dbReference>
<dbReference type="SMART" id="SM00248">
    <property type="entry name" value="ANK"/>
    <property type="match status" value="2"/>
</dbReference>
<evidence type="ECO:0000256" key="1">
    <source>
        <dbReference type="ARBA" id="ARBA00022737"/>
    </source>
</evidence>
<feature type="region of interest" description="Disordered" evidence="4">
    <location>
        <begin position="1046"/>
        <end position="1120"/>
    </location>
</feature>
<evidence type="ECO:0000259" key="5">
    <source>
        <dbReference type="PROSITE" id="PS50097"/>
    </source>
</evidence>
<dbReference type="SUPFAM" id="SSF50985">
    <property type="entry name" value="RCC1/BLIP-II"/>
    <property type="match status" value="1"/>
</dbReference>
<feature type="compositionally biased region" description="Polar residues" evidence="4">
    <location>
        <begin position="1058"/>
        <end position="1076"/>
    </location>
</feature>
<feature type="domain" description="BTB" evidence="5">
    <location>
        <begin position="559"/>
        <end position="624"/>
    </location>
</feature>
<keyword evidence="2" id="KW-0040">ANK repeat</keyword>
<keyword evidence="1" id="KW-0677">Repeat</keyword>